<dbReference type="PROSITE" id="PS51257">
    <property type="entry name" value="PROKAR_LIPOPROTEIN"/>
    <property type="match status" value="1"/>
</dbReference>
<dbReference type="EMBL" id="UOEP01000213">
    <property type="protein sequence ID" value="VAW24387.1"/>
    <property type="molecule type" value="Genomic_DNA"/>
</dbReference>
<dbReference type="AlphaFoldDB" id="A0A3B0UGF7"/>
<evidence type="ECO:0000313" key="1">
    <source>
        <dbReference type="EMBL" id="VAW24387.1"/>
    </source>
</evidence>
<name>A0A3B0UGF7_9ZZZZ</name>
<organism evidence="1">
    <name type="scientific">hydrothermal vent metagenome</name>
    <dbReference type="NCBI Taxonomy" id="652676"/>
    <lineage>
        <taxon>unclassified sequences</taxon>
        <taxon>metagenomes</taxon>
        <taxon>ecological metagenomes</taxon>
    </lineage>
</organism>
<reference evidence="1" key="1">
    <citation type="submission" date="2018-06" db="EMBL/GenBank/DDBJ databases">
        <authorList>
            <person name="Zhirakovskaya E."/>
        </authorList>
    </citation>
    <scope>NUCLEOTIDE SEQUENCE</scope>
</reference>
<evidence type="ECO:0008006" key="2">
    <source>
        <dbReference type="Google" id="ProtNLM"/>
    </source>
</evidence>
<gene>
    <name evidence="1" type="ORF">MNBD_BACTEROID01-1917</name>
</gene>
<accession>A0A3B0UGF7</accession>
<protein>
    <recommendedName>
        <fullName evidence="2">Lipoprotein</fullName>
    </recommendedName>
</protein>
<sequence>MKNPVIVLSILLLLFSACNKAPKDTSLSMKELQELGMPDCDRIWTTADYSIANAVLLKVKNNHPYALPVKGSKRSGKVFAKLIDMENLSFLQNNSIPLHKRAYMISNFLGVNDDLINIYTNQLMKKQYYNRELVYLYIFWINVTQKMLDLADEINKSDTPENKKMQKGYESIQMAYLISINMTLENQKKISQYPFEDSDILTDSLINSIKRNMDWFDDGTSENLKQKLSSVINSTSSVKTQNGYKRLINSL</sequence>
<proteinExistence type="predicted"/>